<dbReference type="GeneID" id="6012443"/>
<evidence type="ECO:0000313" key="2">
    <source>
        <dbReference type="EMBL" id="EFI28733.1"/>
    </source>
</evidence>
<dbReference type="Proteomes" id="UP000001861">
    <property type="component" value="Unassembled WGS sequence"/>
</dbReference>
<dbReference type="KEGG" id="cci:CC1G_13759"/>
<dbReference type="HOGENOM" id="CLU_696414_0_0_1"/>
<feature type="compositionally biased region" description="Basic and acidic residues" evidence="1">
    <location>
        <begin position="272"/>
        <end position="290"/>
    </location>
</feature>
<gene>
    <name evidence="2" type="ORF">CC1G_13759</name>
</gene>
<dbReference type="RefSeq" id="XP_002912227.1">
    <property type="nucleotide sequence ID" value="XM_002912181.1"/>
</dbReference>
<accession>D6RK87</accession>
<proteinExistence type="predicted"/>
<dbReference type="EMBL" id="AACS02000001">
    <property type="protein sequence ID" value="EFI28733.1"/>
    <property type="molecule type" value="Genomic_DNA"/>
</dbReference>
<comment type="caution">
    <text evidence="2">The sequence shown here is derived from an EMBL/GenBank/DDBJ whole genome shotgun (WGS) entry which is preliminary data.</text>
</comment>
<feature type="region of interest" description="Disordered" evidence="1">
    <location>
        <begin position="1"/>
        <end position="28"/>
    </location>
</feature>
<feature type="region of interest" description="Disordered" evidence="1">
    <location>
        <begin position="215"/>
        <end position="241"/>
    </location>
</feature>
<feature type="compositionally biased region" description="Low complexity" evidence="1">
    <location>
        <begin position="1"/>
        <end position="15"/>
    </location>
</feature>
<evidence type="ECO:0000256" key="1">
    <source>
        <dbReference type="SAM" id="MobiDB-lite"/>
    </source>
</evidence>
<dbReference type="AlphaFoldDB" id="D6RK87"/>
<reference evidence="2 3" key="1">
    <citation type="journal article" date="2010" name="Proc. Natl. Acad. Sci. U.S.A.">
        <title>Insights into evolution of multicellular fungi from the assembled chromosomes of the mushroom Coprinopsis cinerea (Coprinus cinereus).</title>
        <authorList>
            <person name="Stajich J.E."/>
            <person name="Wilke S.K."/>
            <person name="Ahren D."/>
            <person name="Au C.H."/>
            <person name="Birren B.W."/>
            <person name="Borodovsky M."/>
            <person name="Burns C."/>
            <person name="Canback B."/>
            <person name="Casselton L.A."/>
            <person name="Cheng C.K."/>
            <person name="Deng J."/>
            <person name="Dietrich F.S."/>
            <person name="Fargo D.C."/>
            <person name="Farman M.L."/>
            <person name="Gathman A.C."/>
            <person name="Goldberg J."/>
            <person name="Guigo R."/>
            <person name="Hoegger P.J."/>
            <person name="Hooker J.B."/>
            <person name="Huggins A."/>
            <person name="James T.Y."/>
            <person name="Kamada T."/>
            <person name="Kilaru S."/>
            <person name="Kodira C."/>
            <person name="Kues U."/>
            <person name="Kupfer D."/>
            <person name="Kwan H.S."/>
            <person name="Lomsadze A."/>
            <person name="Li W."/>
            <person name="Lilly W.W."/>
            <person name="Ma L.J."/>
            <person name="Mackey A.J."/>
            <person name="Manning G."/>
            <person name="Martin F."/>
            <person name="Muraguchi H."/>
            <person name="Natvig D.O."/>
            <person name="Palmerini H."/>
            <person name="Ramesh M.A."/>
            <person name="Rehmeyer C.J."/>
            <person name="Roe B.A."/>
            <person name="Shenoy N."/>
            <person name="Stanke M."/>
            <person name="Ter-Hovhannisyan V."/>
            <person name="Tunlid A."/>
            <person name="Velagapudi R."/>
            <person name="Vision T.J."/>
            <person name="Zeng Q."/>
            <person name="Zolan M.E."/>
            <person name="Pukkila P.J."/>
        </authorList>
    </citation>
    <scope>NUCLEOTIDE SEQUENCE [LARGE SCALE GENOMIC DNA]</scope>
    <source>
        <strain evidence="3">Okayama-7 / 130 / ATCC MYA-4618 / FGSC 9003</strain>
    </source>
</reference>
<name>D6RK87_COPC7</name>
<sequence>MSQWTSSQESSISSWGRPESPGPLDRRGPLLIEEEDIPESSLASATHDRDHAFYWWYGANAGGYVLAFGKNRGQRIRDVSIGYLDYSTREHADTCRCSLHVAIRNYEEGLWAWVVDHYEDFVIVFGEKFRERTLFQAYNHPGWDGWEQYMESPQRTWMRTHQGGERSSMNWVSTPTGGKYRFFWAAFDRFKNEPRSIHSMTRYSRQEIMRSLRSGIPLVEAQPPPSSTTRSDRDGGEDDDVLSSLVANLGNIQVRDLDRDSGSEAHTVTATETERAARLNPADHAEEARRATPPPRNAQPDPLATPPRRKNPPLNEQQGIVSVPPIRRVLKRGEEPTASTSASAPNTPRRSPRISNPPAKSNKEGTPRPTLSGRTRRSGEQVPKQSVGNPKPQWRF</sequence>
<dbReference type="OrthoDB" id="3058629at2759"/>
<dbReference type="InParanoid" id="D6RK87"/>
<organism evidence="2 3">
    <name type="scientific">Coprinopsis cinerea (strain Okayama-7 / 130 / ATCC MYA-4618 / FGSC 9003)</name>
    <name type="common">Inky cap fungus</name>
    <name type="synonym">Hormographiella aspergillata</name>
    <dbReference type="NCBI Taxonomy" id="240176"/>
    <lineage>
        <taxon>Eukaryota</taxon>
        <taxon>Fungi</taxon>
        <taxon>Dikarya</taxon>
        <taxon>Basidiomycota</taxon>
        <taxon>Agaricomycotina</taxon>
        <taxon>Agaricomycetes</taxon>
        <taxon>Agaricomycetidae</taxon>
        <taxon>Agaricales</taxon>
        <taxon>Agaricineae</taxon>
        <taxon>Psathyrellaceae</taxon>
        <taxon>Coprinopsis</taxon>
    </lineage>
</organism>
<keyword evidence="3" id="KW-1185">Reference proteome</keyword>
<dbReference type="VEuPathDB" id="FungiDB:CC1G_13759"/>
<feature type="compositionally biased region" description="Polar residues" evidence="1">
    <location>
        <begin position="337"/>
        <end position="349"/>
    </location>
</feature>
<feature type="region of interest" description="Disordered" evidence="1">
    <location>
        <begin position="255"/>
        <end position="396"/>
    </location>
</feature>
<evidence type="ECO:0000313" key="3">
    <source>
        <dbReference type="Proteomes" id="UP000001861"/>
    </source>
</evidence>
<protein>
    <submittedName>
        <fullName evidence="2">Uncharacterized protein</fullName>
    </submittedName>
</protein>